<name>A0A2K2DAJ9_BRADI</name>
<proteinExistence type="predicted"/>
<keyword evidence="3" id="KW-1185">Reference proteome</keyword>
<gene>
    <name evidence="1" type="ORF">BRADI_2g26083v3</name>
</gene>
<reference evidence="2" key="3">
    <citation type="submission" date="2018-08" db="UniProtKB">
        <authorList>
            <consortium name="EnsemblPlants"/>
        </authorList>
    </citation>
    <scope>IDENTIFICATION</scope>
    <source>
        <strain evidence="2">cv. Bd21</strain>
    </source>
</reference>
<reference evidence="1" key="2">
    <citation type="submission" date="2017-06" db="EMBL/GenBank/DDBJ databases">
        <title>WGS assembly of Brachypodium distachyon.</title>
        <authorList>
            <consortium name="The International Brachypodium Initiative"/>
            <person name="Lucas S."/>
            <person name="Harmon-Smith M."/>
            <person name="Lail K."/>
            <person name="Tice H."/>
            <person name="Grimwood J."/>
            <person name="Bruce D."/>
            <person name="Barry K."/>
            <person name="Shu S."/>
            <person name="Lindquist E."/>
            <person name="Wang M."/>
            <person name="Pitluck S."/>
            <person name="Vogel J.P."/>
            <person name="Garvin D.F."/>
            <person name="Mockler T.C."/>
            <person name="Schmutz J."/>
            <person name="Rokhsar D."/>
            <person name="Bevan M.W."/>
        </authorList>
    </citation>
    <scope>NUCLEOTIDE SEQUENCE</scope>
    <source>
        <strain evidence="1">Bd21</strain>
    </source>
</reference>
<dbReference type="AlphaFoldDB" id="A0A2K2DAJ9"/>
<evidence type="ECO:0000313" key="1">
    <source>
        <dbReference type="EMBL" id="PNT71304.1"/>
    </source>
</evidence>
<reference evidence="1 2" key="1">
    <citation type="journal article" date="2010" name="Nature">
        <title>Genome sequencing and analysis of the model grass Brachypodium distachyon.</title>
        <authorList>
            <consortium name="International Brachypodium Initiative"/>
        </authorList>
    </citation>
    <scope>NUCLEOTIDE SEQUENCE [LARGE SCALE GENOMIC DNA]</scope>
    <source>
        <strain evidence="1 2">Bd21</strain>
    </source>
</reference>
<evidence type="ECO:0000313" key="3">
    <source>
        <dbReference type="Proteomes" id="UP000008810"/>
    </source>
</evidence>
<dbReference type="Gramene" id="PNT71304">
    <property type="protein sequence ID" value="PNT71304"/>
    <property type="gene ID" value="BRADI_2g26083v3"/>
</dbReference>
<dbReference type="Proteomes" id="UP000008810">
    <property type="component" value="Chromosome 2"/>
</dbReference>
<evidence type="ECO:0000313" key="2">
    <source>
        <dbReference type="EnsemblPlants" id="PNT71304"/>
    </source>
</evidence>
<organism evidence="1">
    <name type="scientific">Brachypodium distachyon</name>
    <name type="common">Purple false brome</name>
    <name type="synonym">Trachynia distachya</name>
    <dbReference type="NCBI Taxonomy" id="15368"/>
    <lineage>
        <taxon>Eukaryota</taxon>
        <taxon>Viridiplantae</taxon>
        <taxon>Streptophyta</taxon>
        <taxon>Embryophyta</taxon>
        <taxon>Tracheophyta</taxon>
        <taxon>Spermatophyta</taxon>
        <taxon>Magnoliopsida</taxon>
        <taxon>Liliopsida</taxon>
        <taxon>Poales</taxon>
        <taxon>Poaceae</taxon>
        <taxon>BOP clade</taxon>
        <taxon>Pooideae</taxon>
        <taxon>Stipodae</taxon>
        <taxon>Brachypodieae</taxon>
        <taxon>Brachypodium</taxon>
    </lineage>
</organism>
<protein>
    <submittedName>
        <fullName evidence="1 2">Uncharacterized protein</fullName>
    </submittedName>
</protein>
<dbReference type="EMBL" id="CM000881">
    <property type="protein sequence ID" value="PNT71304.1"/>
    <property type="molecule type" value="Genomic_DNA"/>
</dbReference>
<dbReference type="InParanoid" id="A0A2K2DAJ9"/>
<dbReference type="EnsemblPlants" id="PNT71304">
    <property type="protein sequence ID" value="PNT71304"/>
    <property type="gene ID" value="BRADI_2g26083v3"/>
</dbReference>
<sequence>MIKLIVWGMSPGYSVMHRFKSFGKLCWITVTRHDTVDTVEKHMQTKGTNLHNNRLRGSMVSLERTMSCIASNSMVN</sequence>
<accession>A0A2K2DAJ9</accession>